<feature type="compositionally biased region" description="Acidic residues" evidence="1">
    <location>
        <begin position="2279"/>
        <end position="2290"/>
    </location>
</feature>
<gene>
    <name evidence="2" type="ORF">PoB_002727500</name>
</gene>
<feature type="compositionally biased region" description="Low complexity" evidence="1">
    <location>
        <begin position="651"/>
        <end position="674"/>
    </location>
</feature>
<feature type="compositionally biased region" description="Basic and acidic residues" evidence="1">
    <location>
        <begin position="1949"/>
        <end position="1959"/>
    </location>
</feature>
<organism evidence="2 3">
    <name type="scientific">Plakobranchus ocellatus</name>
    <dbReference type="NCBI Taxonomy" id="259542"/>
    <lineage>
        <taxon>Eukaryota</taxon>
        <taxon>Metazoa</taxon>
        <taxon>Spiralia</taxon>
        <taxon>Lophotrochozoa</taxon>
        <taxon>Mollusca</taxon>
        <taxon>Gastropoda</taxon>
        <taxon>Heterobranchia</taxon>
        <taxon>Euthyneura</taxon>
        <taxon>Panpulmonata</taxon>
        <taxon>Sacoglossa</taxon>
        <taxon>Placobranchoidea</taxon>
        <taxon>Plakobranchidae</taxon>
        <taxon>Plakobranchus</taxon>
    </lineage>
</organism>
<feature type="compositionally biased region" description="Low complexity" evidence="1">
    <location>
        <begin position="694"/>
        <end position="710"/>
    </location>
</feature>
<feature type="compositionally biased region" description="Low complexity" evidence="1">
    <location>
        <begin position="448"/>
        <end position="457"/>
    </location>
</feature>
<feature type="compositionally biased region" description="Polar residues" evidence="1">
    <location>
        <begin position="1728"/>
        <end position="1749"/>
    </location>
</feature>
<feature type="compositionally biased region" description="Basic and acidic residues" evidence="1">
    <location>
        <begin position="135"/>
        <end position="150"/>
    </location>
</feature>
<feature type="compositionally biased region" description="Basic and acidic residues" evidence="1">
    <location>
        <begin position="1272"/>
        <end position="1282"/>
    </location>
</feature>
<feature type="compositionally biased region" description="Polar residues" evidence="1">
    <location>
        <begin position="955"/>
        <end position="966"/>
    </location>
</feature>
<feature type="compositionally biased region" description="Polar residues" evidence="1">
    <location>
        <begin position="1935"/>
        <end position="1948"/>
    </location>
</feature>
<feature type="region of interest" description="Disordered" evidence="1">
    <location>
        <begin position="1687"/>
        <end position="1707"/>
    </location>
</feature>
<evidence type="ECO:0000313" key="3">
    <source>
        <dbReference type="Proteomes" id="UP000735302"/>
    </source>
</evidence>
<feature type="region of interest" description="Disordered" evidence="1">
    <location>
        <begin position="1728"/>
        <end position="1769"/>
    </location>
</feature>
<feature type="compositionally biased region" description="Basic and acidic residues" evidence="1">
    <location>
        <begin position="1967"/>
        <end position="1988"/>
    </location>
</feature>
<protein>
    <submittedName>
        <fullName evidence="2">Uncharacterized protein</fullName>
    </submittedName>
</protein>
<feature type="region of interest" description="Disordered" evidence="1">
    <location>
        <begin position="2057"/>
        <end position="2337"/>
    </location>
</feature>
<reference evidence="2 3" key="1">
    <citation type="journal article" date="2021" name="Elife">
        <title>Chloroplast acquisition without the gene transfer in kleptoplastic sea slugs, Plakobranchus ocellatus.</title>
        <authorList>
            <person name="Maeda T."/>
            <person name="Takahashi S."/>
            <person name="Yoshida T."/>
            <person name="Shimamura S."/>
            <person name="Takaki Y."/>
            <person name="Nagai Y."/>
            <person name="Toyoda A."/>
            <person name="Suzuki Y."/>
            <person name="Arimoto A."/>
            <person name="Ishii H."/>
            <person name="Satoh N."/>
            <person name="Nishiyama T."/>
            <person name="Hasebe M."/>
            <person name="Maruyama T."/>
            <person name="Minagawa J."/>
            <person name="Obokata J."/>
            <person name="Shigenobu S."/>
        </authorList>
    </citation>
    <scope>NUCLEOTIDE SEQUENCE [LARGE SCALE GENOMIC DNA]</scope>
</reference>
<feature type="compositionally biased region" description="Low complexity" evidence="1">
    <location>
        <begin position="1756"/>
        <end position="1768"/>
    </location>
</feature>
<feature type="region of interest" description="Disordered" evidence="1">
    <location>
        <begin position="1852"/>
        <end position="2018"/>
    </location>
</feature>
<keyword evidence="3" id="KW-1185">Reference proteome</keyword>
<feature type="compositionally biased region" description="Low complexity" evidence="1">
    <location>
        <begin position="1481"/>
        <end position="1497"/>
    </location>
</feature>
<feature type="compositionally biased region" description="Basic residues" evidence="1">
    <location>
        <begin position="2242"/>
        <end position="2263"/>
    </location>
</feature>
<feature type="region of interest" description="Disordered" evidence="1">
    <location>
        <begin position="1426"/>
        <end position="1510"/>
    </location>
</feature>
<proteinExistence type="predicted"/>
<feature type="compositionally biased region" description="Basic residues" evidence="1">
    <location>
        <begin position="675"/>
        <end position="693"/>
    </location>
</feature>
<feature type="compositionally biased region" description="Basic and acidic residues" evidence="1">
    <location>
        <begin position="1444"/>
        <end position="1463"/>
    </location>
</feature>
<feature type="region of interest" description="Disordered" evidence="1">
    <location>
        <begin position="116"/>
        <end position="150"/>
    </location>
</feature>
<feature type="compositionally biased region" description="Basic and acidic residues" evidence="1">
    <location>
        <begin position="1397"/>
        <end position="1410"/>
    </location>
</feature>
<feature type="region of interest" description="Disordered" evidence="1">
    <location>
        <begin position="1384"/>
        <end position="1414"/>
    </location>
</feature>
<sequence length="2337" mass="255019">MGDILFKSPVIYFLNSGEKDLKIELGQGFSGTDFSLKAHDQNKVFSSSVEAKFECVPAHRDQDDCYQTKVASAQTANQKNTLTQTGDTHVSGCQPKRGISAQNALYSLQSLHMQECDSKTPGTESGQGSPGSSKSSEKENEVSSRSRGDCDVISNIDEVHDLEPELSYQNKLAQCCFTTADSQDVHWHAGNSSMSPICDLVCSEKPVPNFLSGLPTTAREPCNKPSEVGGNCESDRIANIQERDCNCGKSTAAVDQKKGVRSNDSSGIFEVDTCTITLNDTTLHKRCHSPPLFAQRRIFTPMSCDENFVSSTNEQKAPDRSKLVKSPRYKLEIIGKQQKLLCDGLEVNSTTLSQCDGSKDSIDESDIEIDVIRVDDVHDILGSLGKERCSSPVVEFLGETGPTMPLRHVTPSVQTQVELSPTQDVVTTSNIECNMNTILPNSDNAPDSSLDFGSSSSKEPAPKQPIKDYLPIEGVTKKNPVPSVTSYPYKRSLYSGKQKNIDKVHPVSQSQNITHVGKGLTSGCDEHEPVLDKQGQNTGNLLYKASPKTSSQCFKSGKNMENMCIKYTSTTLPNVSKASFISNSNLKNANILKEPRVISSTLESDQSIKCLPTLPSKGSKPELGTYRSFSPMKKAFENGAIHETFVMLSSPRSTSCSSSSSTSSASAMEASNNVHHPHSHLHENLHHRHHHHTLISSRSTSSSRSSSNMSLDGCRFDLSHGDSVPSSTQSSLEQCGSDNVQVNNHNENHNEMVKDGEFFSHDTSNKEMSSNIQIFNDKPGTNLIPSPCQSYSTTYTPLRQSHYLSQFSKPSVAFPAASRFSQTSSPAESSSSSASFTSSTLYLNTVKEKPTCFDLKKDSLDEGDRDLICASVGAEKDKLKEFNSVTVLNRKAQTLIENSHEQQKIKGTLINKRGENTDQKGNLNNLSTKNTNDLKQLVPGEEISIKKDERGLSSGRKNMNKNTNSGLDKRNRGKLFHSGHNMVRDKPSNHIKINACGTHPFHLENNNPKNQRIFKHNSHGGEDGRIEDYKDCHRAMYNKAHTEMDAAEMACLVKQSAMSHKFLESSISPTPSMHSDTVSSQSLSLDMVSLSSRQSSKPTIISKLSPGLQILSEVASTSDPLATDSYTTSYHLQTTKNGCSRDIRETPTFETHDFSRSRDVLSKSSCSSKLSSQLLTSGHALSATKGSFFSDCHADSAIKLSTQSKSLSLSSSIQVSSSVSTLSQAGSSSMSATLRTKTNVSFSSTATISSTQASYENIDKFYKKSILQDYSKRNQDSEEKSKIPKSSVEETTVSRKERDVLPSKRHRTAASDLPDSLSPKAAASKHSLSAINLAPKFQKVSSKNKRKKKNINQKTKCQLIDGGNKVISSNKNQHLLLLPSLSLSSTNLPSKYKKVSPKNESKKENTDKKSKCQPIVHAMPAISQNEHQNPSLLLPLSPSSSLTDSREEKNSSKTESKKEETSHKNTLPSDHAKSQNKVHQPSVLLPPSLSSSTSLPSKLKKLPSKRESKARLVAKKSACLSISQNEDQQTSHLPILSQTIKNPCQSLSSMPSDSNALLSPPSSLLIPRSLSPPVLEVGPSDLPPREKDALDSFPPKIEPQLFCGEGQGNRRLHSNTTTDSLVLNQEPPSLKEKPLLLSLSSLSSDSSSSLSLASHHVKSETQFEAHKKSMEDVKLSKNVNTFRSTASACTTSSQSPSSSPSVSASSPTPVIALTRLTAAELWKSGHTQCNMKQSKQAGRNSLSPASTVSKESHIAPSSTTTPSNKPSSVAPVAFVTSMSEAEKILTGNYQGCGAIATAPDNKPLSAMFSLLPPSIAKVKYSGQHHSVSFPTGIEQVSAPAVCSSRKLINCKTRPFPSKVNRPKKPPLSALNLPSSHNKSGSKIESVSVPKQASRVKTSPVLNNQKIEKLKERKQKSKRNQIKRTQKTSIKKALPSKTSNSGKQAANTTSRKDVLDKINHQPEQGITKPKDEISLSAKSIEKRQKEEKLLPNNKTKSSVAVDSHNASSNDSVSTKWNKSVYNSQPKKNVGLIKNLVSECTENKTEGLSLFKSFEGQAQQAKAKRKKDSAKGGTPSKLPCASKGISEENWQQNPPLGRYSRSSGRLSAASISSTESSIVFSKRSIKSMSNENGSSAKRLKRAQTSSSGERKGDGKQTSKKHENVQKEGTDSLFRRKAKTKPAAASKRSGFFDGSVKCQWEEFGNTPASKKSQKRKVKASAEEMDKKKKSSPLKKELKQEQLPKKEKKKAARKKPPSKLKKKKRKMVSSTENDDSDENWKDESDEESNLDDFVDSINNNATEDSAGDESEEWDLPDGVQYDDTPCSAPKCKNPVGERVDW</sequence>
<evidence type="ECO:0000256" key="1">
    <source>
        <dbReference type="SAM" id="MobiDB-lite"/>
    </source>
</evidence>
<feature type="compositionally biased region" description="Polar residues" evidence="1">
    <location>
        <begin position="2124"/>
        <end position="2133"/>
    </location>
</feature>
<feature type="compositionally biased region" description="Basic and acidic residues" evidence="1">
    <location>
        <begin position="1292"/>
        <end position="1302"/>
    </location>
</feature>
<feature type="compositionally biased region" description="Polar residues" evidence="1">
    <location>
        <begin position="437"/>
        <end position="447"/>
    </location>
</feature>
<dbReference type="EMBL" id="BLXT01003145">
    <property type="protein sequence ID" value="GFO00770.1"/>
    <property type="molecule type" value="Genomic_DNA"/>
</dbReference>
<feature type="compositionally biased region" description="Low complexity" evidence="1">
    <location>
        <begin position="124"/>
        <end position="134"/>
    </location>
</feature>
<feature type="region of interest" description="Disordered" evidence="1">
    <location>
        <begin position="437"/>
        <end position="475"/>
    </location>
</feature>
<feature type="non-terminal residue" evidence="2">
    <location>
        <position position="2337"/>
    </location>
</feature>
<feature type="compositionally biased region" description="Basic and acidic residues" evidence="1">
    <location>
        <begin position="2146"/>
        <end position="2171"/>
    </location>
</feature>
<feature type="compositionally biased region" description="Low complexity" evidence="1">
    <location>
        <begin position="2094"/>
        <end position="2119"/>
    </location>
</feature>
<feature type="region of interest" description="Disordered" evidence="1">
    <location>
        <begin position="651"/>
        <end position="710"/>
    </location>
</feature>
<feature type="region of interest" description="Disordered" evidence="1">
    <location>
        <begin position="1272"/>
        <end position="1324"/>
    </location>
</feature>
<dbReference type="Proteomes" id="UP000735302">
    <property type="component" value="Unassembled WGS sequence"/>
</dbReference>
<comment type="caution">
    <text evidence="2">The sequence shown here is derived from an EMBL/GenBank/DDBJ whole genome shotgun (WGS) entry which is preliminary data.</text>
</comment>
<evidence type="ECO:0000313" key="2">
    <source>
        <dbReference type="EMBL" id="GFO00770.1"/>
    </source>
</evidence>
<feature type="region of interest" description="Disordered" evidence="1">
    <location>
        <begin position="950"/>
        <end position="987"/>
    </location>
</feature>
<feature type="compositionally biased region" description="Basic and acidic residues" evidence="1">
    <location>
        <begin position="2230"/>
        <end position="2241"/>
    </location>
</feature>
<feature type="compositionally biased region" description="Acidic residues" evidence="1">
    <location>
        <begin position="2301"/>
        <end position="2311"/>
    </location>
</feature>
<feature type="compositionally biased region" description="Basic residues" evidence="1">
    <location>
        <begin position="1911"/>
        <end position="1929"/>
    </location>
</feature>
<feature type="compositionally biased region" description="Polar residues" evidence="1">
    <location>
        <begin position="1991"/>
        <end position="2018"/>
    </location>
</feature>
<name>A0AAV4A011_9GAST</name>
<accession>A0AAV4A011</accession>
<feature type="compositionally biased region" description="Polar residues" evidence="1">
    <location>
        <begin position="1871"/>
        <end position="1904"/>
    </location>
</feature>
<feature type="compositionally biased region" description="Low complexity" evidence="1">
    <location>
        <begin position="1430"/>
        <end position="1442"/>
    </location>
</feature>